<dbReference type="PROSITE" id="PS50042">
    <property type="entry name" value="CNMP_BINDING_3"/>
    <property type="match status" value="4"/>
</dbReference>
<feature type="domain" description="Cyclic nucleotide-binding" evidence="19">
    <location>
        <begin position="450"/>
        <end position="549"/>
    </location>
</feature>
<dbReference type="SUPFAM" id="SSF56112">
    <property type="entry name" value="Protein kinase-like (PK-like)"/>
    <property type="match status" value="1"/>
</dbReference>
<evidence type="ECO:0000256" key="12">
    <source>
        <dbReference type="ARBA" id="ARBA00022842"/>
    </source>
</evidence>
<evidence type="ECO:0000313" key="22">
    <source>
        <dbReference type="Proteomes" id="UP001162131"/>
    </source>
</evidence>
<keyword evidence="9 17" id="KW-0547">Nucleotide-binding</keyword>
<dbReference type="InterPro" id="IPR011009">
    <property type="entry name" value="Kinase-like_dom_sf"/>
</dbReference>
<evidence type="ECO:0000313" key="21">
    <source>
        <dbReference type="EMBL" id="CAG9330980.1"/>
    </source>
</evidence>
<dbReference type="Pfam" id="PF00027">
    <property type="entry name" value="cNMP_binding"/>
    <property type="match status" value="3"/>
</dbReference>
<feature type="domain" description="Cyclic nucleotide-binding" evidence="19">
    <location>
        <begin position="212"/>
        <end position="313"/>
    </location>
</feature>
<feature type="domain" description="Cyclic nucleotide-binding" evidence="19">
    <location>
        <begin position="94"/>
        <end position="209"/>
    </location>
</feature>
<comment type="similarity">
    <text evidence="2">Belongs to the protein kinase superfamily. AGC Ser/Thr protein kinase family. cGMP subfamily.</text>
</comment>
<dbReference type="GO" id="GO:0004691">
    <property type="term" value="F:cAMP-dependent protein kinase activity"/>
    <property type="evidence" value="ECO:0007669"/>
    <property type="project" value="TreeGrafter"/>
</dbReference>
<evidence type="ECO:0000256" key="9">
    <source>
        <dbReference type="ARBA" id="ARBA00022741"/>
    </source>
</evidence>
<keyword evidence="22" id="KW-1185">Reference proteome</keyword>
<dbReference type="PROSITE" id="PS50011">
    <property type="entry name" value="PROTEIN_KINASE_DOM"/>
    <property type="match status" value="1"/>
</dbReference>
<dbReference type="PANTHER" id="PTHR24353:SF37">
    <property type="entry name" value="CAMP-DEPENDENT PROTEIN KINASE CATALYTIC SUBUNIT PRKX"/>
    <property type="match status" value="1"/>
</dbReference>
<feature type="domain" description="AGC-kinase C-terminal" evidence="20">
    <location>
        <begin position="829"/>
        <end position="893"/>
    </location>
</feature>
<evidence type="ECO:0000256" key="17">
    <source>
        <dbReference type="PROSITE-ProRule" id="PRU10141"/>
    </source>
</evidence>
<dbReference type="PANTHER" id="PTHR24353">
    <property type="entry name" value="CYCLIC NUCLEOTIDE-DEPENDENT PROTEIN KINASE"/>
    <property type="match status" value="1"/>
</dbReference>
<evidence type="ECO:0000259" key="19">
    <source>
        <dbReference type="PROSITE" id="PS50042"/>
    </source>
</evidence>
<evidence type="ECO:0000259" key="18">
    <source>
        <dbReference type="PROSITE" id="PS50011"/>
    </source>
</evidence>
<keyword evidence="5" id="KW-0723">Serine/threonine-protein kinase</keyword>
<evidence type="ECO:0000256" key="13">
    <source>
        <dbReference type="ARBA" id="ARBA00022992"/>
    </source>
</evidence>
<evidence type="ECO:0000256" key="15">
    <source>
        <dbReference type="ARBA" id="ARBA00047298"/>
    </source>
</evidence>
<dbReference type="GO" id="GO:0004692">
    <property type="term" value="F:cGMP-dependent protein kinase activity"/>
    <property type="evidence" value="ECO:0007669"/>
    <property type="project" value="UniProtKB-EC"/>
</dbReference>
<evidence type="ECO:0000256" key="11">
    <source>
        <dbReference type="ARBA" id="ARBA00022840"/>
    </source>
</evidence>
<comment type="cofactor">
    <cofactor evidence="1">
        <name>Mg(2+)</name>
        <dbReference type="ChEBI" id="CHEBI:18420"/>
    </cofactor>
</comment>
<feature type="binding site" evidence="17">
    <location>
        <position position="606"/>
    </location>
    <ligand>
        <name>ATP</name>
        <dbReference type="ChEBI" id="CHEBI:30616"/>
    </ligand>
</feature>
<dbReference type="Proteomes" id="UP001162131">
    <property type="component" value="Unassembled WGS sequence"/>
</dbReference>
<dbReference type="PRINTS" id="PR00103">
    <property type="entry name" value="CAMPKINASE"/>
</dbReference>
<dbReference type="PROSITE" id="PS00107">
    <property type="entry name" value="PROTEIN_KINASE_ATP"/>
    <property type="match status" value="1"/>
</dbReference>
<keyword evidence="10" id="KW-0418">Kinase</keyword>
<evidence type="ECO:0000256" key="1">
    <source>
        <dbReference type="ARBA" id="ARBA00001946"/>
    </source>
</evidence>
<dbReference type="CDD" id="cd00038">
    <property type="entry name" value="CAP_ED"/>
    <property type="match status" value="3"/>
</dbReference>
<dbReference type="GO" id="GO:0046872">
    <property type="term" value="F:metal ion binding"/>
    <property type="evidence" value="ECO:0007669"/>
    <property type="project" value="UniProtKB-KW"/>
</dbReference>
<accession>A0AAU9K1E8</accession>
<dbReference type="AlphaFoldDB" id="A0AAU9K1E8"/>
<dbReference type="PROSITE" id="PS00888">
    <property type="entry name" value="CNMP_BINDING_1"/>
    <property type="match status" value="1"/>
</dbReference>
<evidence type="ECO:0000256" key="5">
    <source>
        <dbReference type="ARBA" id="ARBA00022527"/>
    </source>
</evidence>
<keyword evidence="12" id="KW-0460">Magnesium</keyword>
<dbReference type="GO" id="GO:0030553">
    <property type="term" value="F:cGMP binding"/>
    <property type="evidence" value="ECO:0007669"/>
    <property type="project" value="UniProtKB-KW"/>
</dbReference>
<evidence type="ECO:0000256" key="7">
    <source>
        <dbReference type="ARBA" id="ARBA00022679"/>
    </source>
</evidence>
<reference evidence="21" key="1">
    <citation type="submission" date="2021-09" db="EMBL/GenBank/DDBJ databases">
        <authorList>
            <consortium name="AG Swart"/>
            <person name="Singh M."/>
            <person name="Singh A."/>
            <person name="Seah K."/>
            <person name="Emmerich C."/>
        </authorList>
    </citation>
    <scope>NUCLEOTIDE SEQUENCE</scope>
    <source>
        <strain evidence="21">ATCC30299</strain>
    </source>
</reference>
<keyword evidence="6" id="KW-0140">cGMP</keyword>
<dbReference type="SMART" id="SM00100">
    <property type="entry name" value="cNMP"/>
    <property type="match status" value="3"/>
</dbReference>
<dbReference type="EC" id="2.7.11.12" evidence="3"/>
<evidence type="ECO:0000259" key="20">
    <source>
        <dbReference type="PROSITE" id="PS51285"/>
    </source>
</evidence>
<comment type="catalytic activity">
    <reaction evidence="16">
        <text>L-seryl-[protein] + ATP = O-phospho-L-seryl-[protein] + ADP + H(+)</text>
        <dbReference type="Rhea" id="RHEA:17989"/>
        <dbReference type="Rhea" id="RHEA-COMP:9863"/>
        <dbReference type="Rhea" id="RHEA-COMP:11604"/>
        <dbReference type="ChEBI" id="CHEBI:15378"/>
        <dbReference type="ChEBI" id="CHEBI:29999"/>
        <dbReference type="ChEBI" id="CHEBI:30616"/>
        <dbReference type="ChEBI" id="CHEBI:83421"/>
        <dbReference type="ChEBI" id="CHEBI:456216"/>
        <dbReference type="EC" id="2.7.11.12"/>
    </reaction>
</comment>
<dbReference type="InterPro" id="IPR018490">
    <property type="entry name" value="cNMP-bd_dom_sf"/>
</dbReference>
<dbReference type="Gene3D" id="1.10.510.10">
    <property type="entry name" value="Transferase(Phosphotransferase) domain 1"/>
    <property type="match status" value="1"/>
</dbReference>
<evidence type="ECO:0000256" key="4">
    <source>
        <dbReference type="ARBA" id="ARBA00022490"/>
    </source>
</evidence>
<comment type="caution">
    <text evidence="21">The sequence shown here is derived from an EMBL/GenBank/DDBJ whole genome shotgun (WGS) entry which is preliminary data.</text>
</comment>
<dbReference type="InterPro" id="IPR000719">
    <property type="entry name" value="Prot_kinase_dom"/>
</dbReference>
<feature type="domain" description="Protein kinase" evidence="18">
    <location>
        <begin position="573"/>
        <end position="828"/>
    </location>
</feature>
<dbReference type="InterPro" id="IPR000961">
    <property type="entry name" value="AGC-kinase_C"/>
</dbReference>
<organism evidence="21 22">
    <name type="scientific">Blepharisma stoltei</name>
    <dbReference type="NCBI Taxonomy" id="1481888"/>
    <lineage>
        <taxon>Eukaryota</taxon>
        <taxon>Sar</taxon>
        <taxon>Alveolata</taxon>
        <taxon>Ciliophora</taxon>
        <taxon>Postciliodesmatophora</taxon>
        <taxon>Heterotrichea</taxon>
        <taxon>Heterotrichida</taxon>
        <taxon>Blepharismidae</taxon>
        <taxon>Blepharisma</taxon>
    </lineage>
</organism>
<dbReference type="PROSITE" id="PS51285">
    <property type="entry name" value="AGC_KINASE_CTER"/>
    <property type="match status" value="1"/>
</dbReference>
<dbReference type="InterPro" id="IPR000595">
    <property type="entry name" value="cNMP-bd_dom"/>
</dbReference>
<evidence type="ECO:0000256" key="8">
    <source>
        <dbReference type="ARBA" id="ARBA00022723"/>
    </source>
</evidence>
<dbReference type="InterPro" id="IPR017441">
    <property type="entry name" value="Protein_kinase_ATP_BS"/>
</dbReference>
<dbReference type="EMBL" id="CAJZBQ010000052">
    <property type="protein sequence ID" value="CAG9330980.1"/>
    <property type="molecule type" value="Genomic_DNA"/>
</dbReference>
<evidence type="ECO:0000256" key="6">
    <source>
        <dbReference type="ARBA" id="ARBA00022535"/>
    </source>
</evidence>
<dbReference type="GO" id="GO:0005524">
    <property type="term" value="F:ATP binding"/>
    <property type="evidence" value="ECO:0007669"/>
    <property type="project" value="UniProtKB-UniRule"/>
</dbReference>
<dbReference type="Gene3D" id="3.30.200.20">
    <property type="entry name" value="Phosphorylase Kinase, domain 1"/>
    <property type="match status" value="1"/>
</dbReference>
<protein>
    <recommendedName>
        <fullName evidence="14">cGMP-dependent protein kinase</fullName>
        <ecNumber evidence="3">2.7.11.12</ecNumber>
    </recommendedName>
</protein>
<dbReference type="Pfam" id="PF00069">
    <property type="entry name" value="Pkinase"/>
    <property type="match status" value="1"/>
</dbReference>
<proteinExistence type="inferred from homology"/>
<feature type="domain" description="Cyclic nucleotide-binding" evidence="19">
    <location>
        <begin position="332"/>
        <end position="379"/>
    </location>
</feature>
<keyword evidence="4" id="KW-0963">Cytoplasm</keyword>
<gene>
    <name evidence="21" type="ORF">BSTOLATCC_MIC52387</name>
</gene>
<evidence type="ECO:0000256" key="16">
    <source>
        <dbReference type="ARBA" id="ARBA00047462"/>
    </source>
</evidence>
<dbReference type="Gene3D" id="2.60.120.10">
    <property type="entry name" value="Jelly Rolls"/>
    <property type="match status" value="4"/>
</dbReference>
<evidence type="ECO:0000256" key="14">
    <source>
        <dbReference type="ARBA" id="ARBA00024113"/>
    </source>
</evidence>
<dbReference type="InterPro" id="IPR014710">
    <property type="entry name" value="RmlC-like_jellyroll"/>
</dbReference>
<evidence type="ECO:0000256" key="10">
    <source>
        <dbReference type="ARBA" id="ARBA00022777"/>
    </source>
</evidence>
<keyword evidence="11 17" id="KW-0067">ATP-binding</keyword>
<comment type="catalytic activity">
    <reaction evidence="15">
        <text>L-threonyl-[protein] + ATP = O-phospho-L-threonyl-[protein] + ADP + H(+)</text>
        <dbReference type="Rhea" id="RHEA:46608"/>
        <dbReference type="Rhea" id="RHEA-COMP:11060"/>
        <dbReference type="Rhea" id="RHEA-COMP:11605"/>
        <dbReference type="ChEBI" id="CHEBI:15378"/>
        <dbReference type="ChEBI" id="CHEBI:30013"/>
        <dbReference type="ChEBI" id="CHEBI:30616"/>
        <dbReference type="ChEBI" id="CHEBI:61977"/>
        <dbReference type="ChEBI" id="CHEBI:456216"/>
        <dbReference type="EC" id="2.7.11.12"/>
    </reaction>
</comment>
<dbReference type="FunFam" id="3.30.200.20:FF:000042">
    <property type="entry name" value="Aurora kinase A"/>
    <property type="match status" value="1"/>
</dbReference>
<sequence>MGCSCIKPDLGKGSGYIVPENLFQDPNKRDFSKISTRFPYPGSTGPKQRHKKPIIDLRRLMYANSEASSATVNDREKGKEDVRLILEVINKHSILQNLDEDSKIALVKNMKFYEIGPREMIFEQGQPGFCFYVLFSGRVELRVDNERKAILKAGSGFGELALLDDRPRSATVRTIERCSLWGVDRQTFKEAVKKVTALNYEENKTFIESVPLFQTFTNAQKDALLSSLVTQKFSNCERIVKEGDTGDLFYIIKDGIVSCSENDREMRQMVKGDYFGELALLYDSKRTATITAIGEVKLVSIGRKSLIEVLGNNLEQILNRNSQRIAVEKSEVLKILSTDQKEAIFNTMRVSIYKAGELVISRGTPKGRNLWIITKGRLRGPVGDIETFSCIGDAELLEDPRENYSVDFVSENESIIAHITKEEIEKCIEGTLNEIQAMNEIIGILKSVQLLKGLSQERFKLLIAALREIHYSNGQVIVEQNSSGDSFFIVKSGKVSVQKDGANIRNITKHDYFGERSVLFNDFKRSATVVANGEVDCWIVEKKDFLNIIDDGIRAQLLKRIELQDDIISFDDILPIKIVGKGAFGTVYLTAHKKATIFYALKSVLKSKVFKYDIYHNILLERNIMLQLDHNMIVKLVKTFKDESRFYFLMEYVHGQDLFDVLADLGSLKENDAKFYAGCFVLMFQYLHERDIIYRDLKPENVMIDEEGYPKLIDFGAAKVIHGRSFTTLGTPHYMAPEVILGSGYSVQADLWSLGILIYEFLFGRVPFGEDFNDPHEIYEKVLEYRLTWPIDLDPAASSKNFVQQLLNKNPAMRMGGVTTNLKEHKWFVGLSWERLITKQHKAPYIPKLRSLTSDLSNAKKNPRSLREFILNEEQCEDFPRNLEFPTDWDVDF</sequence>
<evidence type="ECO:0000256" key="2">
    <source>
        <dbReference type="ARBA" id="ARBA00006352"/>
    </source>
</evidence>
<dbReference type="SUPFAM" id="SSF51206">
    <property type="entry name" value="cAMP-binding domain-like"/>
    <property type="match status" value="4"/>
</dbReference>
<keyword evidence="13" id="KW-0142">cGMP-binding</keyword>
<keyword evidence="8" id="KW-0479">Metal-binding</keyword>
<dbReference type="GO" id="GO:0005952">
    <property type="term" value="C:cAMP-dependent protein kinase complex"/>
    <property type="evidence" value="ECO:0007669"/>
    <property type="project" value="TreeGrafter"/>
</dbReference>
<dbReference type="InterPro" id="IPR018488">
    <property type="entry name" value="cNMP-bd_CS"/>
</dbReference>
<dbReference type="InterPro" id="IPR008271">
    <property type="entry name" value="Ser/Thr_kinase_AS"/>
</dbReference>
<dbReference type="SMART" id="SM00220">
    <property type="entry name" value="S_TKc"/>
    <property type="match status" value="1"/>
</dbReference>
<keyword evidence="7" id="KW-0808">Transferase</keyword>
<evidence type="ECO:0000256" key="3">
    <source>
        <dbReference type="ARBA" id="ARBA00012428"/>
    </source>
</evidence>
<dbReference type="PROSITE" id="PS00889">
    <property type="entry name" value="CNMP_BINDING_2"/>
    <property type="match status" value="3"/>
</dbReference>
<dbReference type="PROSITE" id="PS00108">
    <property type="entry name" value="PROTEIN_KINASE_ST"/>
    <property type="match status" value="1"/>
</dbReference>
<name>A0AAU9K1E8_9CILI</name>